<dbReference type="PANTHER" id="PTHR48084:SF3">
    <property type="entry name" value="SUBUNIT OF PYRUVATE:FLAVODOXIN OXIDOREDUCTASE"/>
    <property type="match status" value="1"/>
</dbReference>
<dbReference type="GO" id="GO:0030976">
    <property type="term" value="F:thiamine pyrophosphate binding"/>
    <property type="evidence" value="ECO:0007669"/>
    <property type="project" value="InterPro"/>
</dbReference>
<dbReference type="InterPro" id="IPR051457">
    <property type="entry name" value="2-oxoacid:Fd_oxidoreductase"/>
</dbReference>
<keyword evidence="1" id="KW-0560">Oxidoreductase</keyword>
<dbReference type="Pfam" id="PF02775">
    <property type="entry name" value="TPP_enzyme_C"/>
    <property type="match status" value="1"/>
</dbReference>
<feature type="domain" description="Thiamine pyrophosphate enzyme TPP-binding" evidence="2">
    <location>
        <begin position="79"/>
        <end position="221"/>
    </location>
</feature>
<proteinExistence type="predicted"/>
<dbReference type="RefSeq" id="WP_190258223.1">
    <property type="nucleotide sequence ID" value="NZ_BMPI01000152.1"/>
</dbReference>
<dbReference type="Gene3D" id="3.40.50.970">
    <property type="match status" value="1"/>
</dbReference>
<dbReference type="Proteomes" id="UP000642070">
    <property type="component" value="Unassembled WGS sequence"/>
</dbReference>
<protein>
    <submittedName>
        <fullName evidence="3">2-oxoglutarate oxidoreductase</fullName>
    </submittedName>
</protein>
<evidence type="ECO:0000313" key="4">
    <source>
        <dbReference type="Proteomes" id="UP000642070"/>
    </source>
</evidence>
<dbReference type="EMBL" id="BMPI01000152">
    <property type="protein sequence ID" value="GGM90681.1"/>
    <property type="molecule type" value="Genomic_DNA"/>
</dbReference>
<dbReference type="GO" id="GO:0000287">
    <property type="term" value="F:magnesium ion binding"/>
    <property type="evidence" value="ECO:0007669"/>
    <property type="project" value="UniProtKB-ARBA"/>
</dbReference>
<gene>
    <name evidence="3" type="ORF">GCM10007977_110850</name>
</gene>
<evidence type="ECO:0000256" key="1">
    <source>
        <dbReference type="ARBA" id="ARBA00023002"/>
    </source>
</evidence>
<dbReference type="InterPro" id="IPR011766">
    <property type="entry name" value="TPP_enzyme_TPP-bd"/>
</dbReference>
<dbReference type="SUPFAM" id="SSF52518">
    <property type="entry name" value="Thiamin diphosphate-binding fold (THDP-binding)"/>
    <property type="match status" value="1"/>
</dbReference>
<keyword evidence="4" id="KW-1185">Reference proteome</keyword>
<comment type="caution">
    <text evidence="3">The sequence shown here is derived from an EMBL/GenBank/DDBJ whole genome shotgun (WGS) entry which is preliminary data.</text>
</comment>
<name>A0A917X936_9ACTN</name>
<reference evidence="3" key="2">
    <citation type="submission" date="2020-09" db="EMBL/GenBank/DDBJ databases">
        <authorList>
            <person name="Sun Q."/>
            <person name="Ohkuma M."/>
        </authorList>
    </citation>
    <scope>NUCLEOTIDE SEQUENCE</scope>
    <source>
        <strain evidence="3">JCM 19831</strain>
    </source>
</reference>
<dbReference type="GO" id="GO:0045333">
    <property type="term" value="P:cellular respiration"/>
    <property type="evidence" value="ECO:0007669"/>
    <property type="project" value="UniProtKB-ARBA"/>
</dbReference>
<dbReference type="GO" id="GO:0016625">
    <property type="term" value="F:oxidoreductase activity, acting on the aldehyde or oxo group of donors, iron-sulfur protein as acceptor"/>
    <property type="evidence" value="ECO:0007669"/>
    <property type="project" value="UniProtKB-ARBA"/>
</dbReference>
<evidence type="ECO:0000313" key="3">
    <source>
        <dbReference type="EMBL" id="GGM90681.1"/>
    </source>
</evidence>
<accession>A0A917X936</accession>
<dbReference type="AlphaFoldDB" id="A0A917X936"/>
<dbReference type="InterPro" id="IPR029061">
    <property type="entry name" value="THDP-binding"/>
</dbReference>
<reference evidence="3" key="1">
    <citation type="journal article" date="2014" name="Int. J. Syst. Evol. Microbiol.">
        <title>Complete genome sequence of Corynebacterium casei LMG S-19264T (=DSM 44701T), isolated from a smear-ripened cheese.</title>
        <authorList>
            <consortium name="US DOE Joint Genome Institute (JGI-PGF)"/>
            <person name="Walter F."/>
            <person name="Albersmeier A."/>
            <person name="Kalinowski J."/>
            <person name="Ruckert C."/>
        </authorList>
    </citation>
    <scope>NUCLEOTIDE SEQUENCE</scope>
    <source>
        <strain evidence="3">JCM 19831</strain>
    </source>
</reference>
<organism evidence="3 4">
    <name type="scientific">Dactylosporangium sucinum</name>
    <dbReference type="NCBI Taxonomy" id="1424081"/>
    <lineage>
        <taxon>Bacteria</taxon>
        <taxon>Bacillati</taxon>
        <taxon>Actinomycetota</taxon>
        <taxon>Actinomycetes</taxon>
        <taxon>Micromonosporales</taxon>
        <taxon>Micromonosporaceae</taxon>
        <taxon>Dactylosporangium</taxon>
    </lineage>
</organism>
<sequence>MTIDTSGPPVRDARKVADFKPNLILGEHSLCPGCGEPVALRILLEVLQELDIVQQTIGVVGHGCYGSFVRIMDVDVLQCLHGRAPACATGIKRVRPGVAVFTLQGDGDMANEGLQEVLHAAARGENITCVMLNNGVFGDTGGQQTATTVLGQRTKTSIEGRDPAAHGYPIPVADLVAGLRGTAYVARGAVSNAGAVLQAKRMLRKAFEAQLSGAGFSLVEILTMCPTGWFVPTADGPTYQQDTMEATYPLGELVTP</sequence>
<evidence type="ECO:0000259" key="2">
    <source>
        <dbReference type="Pfam" id="PF02775"/>
    </source>
</evidence>
<dbReference type="PANTHER" id="PTHR48084">
    <property type="entry name" value="2-OXOGLUTARATE OXIDOREDUCTASE SUBUNIT KORB-RELATED"/>
    <property type="match status" value="1"/>
</dbReference>